<proteinExistence type="predicted"/>
<dbReference type="InterPro" id="IPR052523">
    <property type="entry name" value="Trichothecene_AcTrans"/>
</dbReference>
<dbReference type="Pfam" id="PF00583">
    <property type="entry name" value="Acetyltransf_1"/>
    <property type="match status" value="1"/>
</dbReference>
<dbReference type="Gene3D" id="3.40.630.30">
    <property type="match status" value="1"/>
</dbReference>
<organism evidence="2">
    <name type="scientific">uncultured Thermomicrobiales bacterium</name>
    <dbReference type="NCBI Taxonomy" id="1645740"/>
    <lineage>
        <taxon>Bacteria</taxon>
        <taxon>Pseudomonadati</taxon>
        <taxon>Thermomicrobiota</taxon>
        <taxon>Thermomicrobia</taxon>
        <taxon>Thermomicrobiales</taxon>
        <taxon>environmental samples</taxon>
    </lineage>
</organism>
<gene>
    <name evidence="2" type="ORF">AVDCRST_MAG49-2955</name>
</gene>
<dbReference type="GO" id="GO:0016747">
    <property type="term" value="F:acyltransferase activity, transferring groups other than amino-acyl groups"/>
    <property type="evidence" value="ECO:0007669"/>
    <property type="project" value="InterPro"/>
</dbReference>
<feature type="domain" description="N-acetyltransferase" evidence="1">
    <location>
        <begin position="108"/>
        <end position="182"/>
    </location>
</feature>
<dbReference type="PANTHER" id="PTHR42791:SF1">
    <property type="entry name" value="N-ACETYLTRANSFERASE DOMAIN-CONTAINING PROTEIN"/>
    <property type="match status" value="1"/>
</dbReference>
<dbReference type="InterPro" id="IPR000182">
    <property type="entry name" value="GNAT_dom"/>
</dbReference>
<evidence type="ECO:0000259" key="1">
    <source>
        <dbReference type="PROSITE" id="PS51186"/>
    </source>
</evidence>
<dbReference type="SUPFAM" id="SSF55729">
    <property type="entry name" value="Acyl-CoA N-acyltransferases (Nat)"/>
    <property type="match status" value="1"/>
</dbReference>
<accession>A0A6J4UPP2</accession>
<name>A0A6J4UPP2_9BACT</name>
<reference evidence="2" key="1">
    <citation type="submission" date="2020-02" db="EMBL/GenBank/DDBJ databases">
        <authorList>
            <person name="Meier V. D."/>
        </authorList>
    </citation>
    <scope>NUCLEOTIDE SEQUENCE</scope>
    <source>
        <strain evidence="2">AVDCRST_MAG49</strain>
    </source>
</reference>
<protein>
    <recommendedName>
        <fullName evidence="1">N-acetyltransferase domain-containing protein</fullName>
    </recommendedName>
</protein>
<dbReference type="EMBL" id="CADCWG010000146">
    <property type="protein sequence ID" value="CAA9556300.1"/>
    <property type="molecule type" value="Genomic_DNA"/>
</dbReference>
<dbReference type="InterPro" id="IPR016181">
    <property type="entry name" value="Acyl_CoA_acyltransferase"/>
</dbReference>
<evidence type="ECO:0000313" key="2">
    <source>
        <dbReference type="EMBL" id="CAA9556300.1"/>
    </source>
</evidence>
<dbReference type="AlphaFoldDB" id="A0A6J4UPP2"/>
<sequence length="189" mass="20637">MALLGRAFQDDPMMRYLVPDGARRRRVLPAFFAGLAGYGLRYGRVDATADLAGVAVWLAPGNTAASPVRMLRSGMMTGCVRLGADGMRRLLRLTGPMESTHHRVMTAPHWYLWLLAVEPERAGQGIGGALLGAGLDRADVAGVPCYLETHNERNLRFYRRQGFEVVDETDVPGAIRFWALRREPGGGGG</sequence>
<dbReference type="PROSITE" id="PS51186">
    <property type="entry name" value="GNAT"/>
    <property type="match status" value="1"/>
</dbReference>
<dbReference type="PANTHER" id="PTHR42791">
    <property type="entry name" value="GNAT FAMILY ACETYLTRANSFERASE"/>
    <property type="match status" value="1"/>
</dbReference>